<keyword evidence="3 5" id="KW-1133">Transmembrane helix</keyword>
<dbReference type="GO" id="GO:0016020">
    <property type="term" value="C:membrane"/>
    <property type="evidence" value="ECO:0007669"/>
    <property type="project" value="UniProtKB-SubCell"/>
</dbReference>
<dbReference type="Proteomes" id="UP001143981">
    <property type="component" value="Unassembled WGS sequence"/>
</dbReference>
<evidence type="ECO:0000313" key="7">
    <source>
        <dbReference type="Proteomes" id="UP001143981"/>
    </source>
</evidence>
<name>A0A9W8CX23_9FUNG</name>
<feature type="transmembrane region" description="Helical" evidence="5">
    <location>
        <begin position="70"/>
        <end position="88"/>
    </location>
</feature>
<keyword evidence="2 5" id="KW-0812">Transmembrane</keyword>
<organism evidence="6 7">
    <name type="scientific">Coemansia biformis</name>
    <dbReference type="NCBI Taxonomy" id="1286918"/>
    <lineage>
        <taxon>Eukaryota</taxon>
        <taxon>Fungi</taxon>
        <taxon>Fungi incertae sedis</taxon>
        <taxon>Zoopagomycota</taxon>
        <taxon>Kickxellomycotina</taxon>
        <taxon>Kickxellomycetes</taxon>
        <taxon>Kickxellales</taxon>
        <taxon>Kickxellaceae</taxon>
        <taxon>Coemansia</taxon>
    </lineage>
</organism>
<keyword evidence="7" id="KW-1185">Reference proteome</keyword>
<evidence type="ECO:0000256" key="2">
    <source>
        <dbReference type="ARBA" id="ARBA00022692"/>
    </source>
</evidence>
<evidence type="ECO:0000256" key="3">
    <source>
        <dbReference type="ARBA" id="ARBA00022989"/>
    </source>
</evidence>
<dbReference type="InterPro" id="IPR006696">
    <property type="entry name" value="DUF423"/>
</dbReference>
<dbReference type="AlphaFoldDB" id="A0A9W8CX23"/>
<dbReference type="Pfam" id="PF04241">
    <property type="entry name" value="DUF423"/>
    <property type="match status" value="1"/>
</dbReference>
<gene>
    <name evidence="6" type="ORF">LPJ61_004979</name>
</gene>
<evidence type="ECO:0000256" key="1">
    <source>
        <dbReference type="ARBA" id="ARBA00004141"/>
    </source>
</evidence>
<proteinExistence type="predicted"/>
<dbReference type="EMBL" id="JANBOI010001386">
    <property type="protein sequence ID" value="KAJ1726756.1"/>
    <property type="molecule type" value="Genomic_DNA"/>
</dbReference>
<sequence>MSNSLALRCAAVLGASGVALGAFGAHGLRGMVSEPEKIAAWESASRYQLVHAAALLALSATGRRSLHTPLLWTAGTVMFSGSIYLLVLSRDRFRALGPVTPLGGLLMIAGWLSLLAP</sequence>
<comment type="subcellular location">
    <subcellularLocation>
        <location evidence="1">Membrane</location>
        <topology evidence="1">Multi-pass membrane protein</topology>
    </subcellularLocation>
</comment>
<accession>A0A9W8CX23</accession>
<reference evidence="6" key="1">
    <citation type="submission" date="2022-07" db="EMBL/GenBank/DDBJ databases">
        <title>Phylogenomic reconstructions and comparative analyses of Kickxellomycotina fungi.</title>
        <authorList>
            <person name="Reynolds N.K."/>
            <person name="Stajich J.E."/>
            <person name="Barry K."/>
            <person name="Grigoriev I.V."/>
            <person name="Crous P."/>
            <person name="Smith M.E."/>
        </authorList>
    </citation>
    <scope>NUCLEOTIDE SEQUENCE</scope>
    <source>
        <strain evidence="6">BCRC 34381</strain>
    </source>
</reference>
<feature type="transmembrane region" description="Helical" evidence="5">
    <location>
        <begin position="95"/>
        <end position="116"/>
    </location>
</feature>
<comment type="caution">
    <text evidence="6">The sequence shown here is derived from an EMBL/GenBank/DDBJ whole genome shotgun (WGS) entry which is preliminary data.</text>
</comment>
<keyword evidence="4 5" id="KW-0472">Membrane</keyword>
<evidence type="ECO:0000256" key="5">
    <source>
        <dbReference type="SAM" id="Phobius"/>
    </source>
</evidence>
<protein>
    <recommendedName>
        <fullName evidence="8">DUF423-domain-containing protein</fullName>
    </recommendedName>
</protein>
<evidence type="ECO:0008006" key="8">
    <source>
        <dbReference type="Google" id="ProtNLM"/>
    </source>
</evidence>
<dbReference type="PANTHER" id="PTHR43461">
    <property type="entry name" value="TRANSMEMBRANE PROTEIN 256"/>
    <property type="match status" value="1"/>
</dbReference>
<dbReference type="PANTHER" id="PTHR43461:SF1">
    <property type="entry name" value="TRANSMEMBRANE PROTEIN 256"/>
    <property type="match status" value="1"/>
</dbReference>
<evidence type="ECO:0000256" key="4">
    <source>
        <dbReference type="ARBA" id="ARBA00023136"/>
    </source>
</evidence>
<evidence type="ECO:0000313" key="6">
    <source>
        <dbReference type="EMBL" id="KAJ1726756.1"/>
    </source>
</evidence>
<dbReference type="OrthoDB" id="269173at2759"/>